<evidence type="ECO:0000256" key="8">
    <source>
        <dbReference type="ARBA" id="ARBA00025174"/>
    </source>
</evidence>
<keyword evidence="11" id="KW-1185">Reference proteome</keyword>
<comment type="function">
    <text evidence="9">Allosteric enzyme that catalyzes the rate-limiting step in glycogen catabolism, the phosphorolytic cleavage of glycogen to produce glucose-1-phosphate, and plays a central role in maintaining cellular and organismal glucose homeostasis.</text>
</comment>
<keyword evidence="5 9" id="KW-0808">Transferase</keyword>
<dbReference type="EC" id="2.4.1.1" evidence="9"/>
<sequence length="810" mass="92202">MTTTKIFESEQDFIEQYREACLSRFGTPFEELPQQERYYALAELIANKGRAIFPESHPKGTKKVYYFSLEFLLGPLLDNYLINFGVRDLVANGVKQMGASLEDLCRQEADPGLGNGGLGRLAACFLDSMAHEGMAGYGNGMRYRYGLFRQYIEGGRQVERTDNWLANGFPWETRKDGSSVLVRFGGQVVRHEEDGKFWFTQEGGELVRAVPYDVPIVGYGGKVVNKLRLWSAEPYTEDFDLDAFNAGDYARANKFRSDVEAISTILYPNDAGEHGRMLRLKQEYLFVSAGLQTILRTYEREFGPDWEHLGEHVCVHTNDTHPAMCGPELMRLLVDEKGLDFDLAYKVAKETISFTNHTVMPEALEKWPINTFRNLLPRLYMFIDEIDRRYRENLSQHLSPNEGNWTDVLRNTAILWDGQVRMANLSIIFSHSINGVSALHTQILKDTVFHEFYEMMPHRFNNKTNGVTHRRFLCEANPSYSKLITEAIGDGWLDDAMELEKLIPFEQDASFLDGMELAKKADKERLAAYIKETSGVELDTNMVFDVQVKRFHAYKRQLLNVFKVLDVYNRMLNDPSYSPRPTAFIFSGKAAQSYTFAKEVIRLINSVADVINNDERVNDKIKVAFVPNFAVSNAQLIYSAAEISEQISVAGAEASGTSNMKLMMNAAITLGTLDGSNVEISELVGPENIKIFGLHADEVEALRASGRYYAWDMYNGDRDRLGRIVDMLTDGTLARLSGNFESIHDYLMVDNDPDLVLRDFHAYVQAFDELTGAYADRRAWNRSALHNTAKAGYFSSDRTIREYMEDIWHI</sequence>
<dbReference type="PANTHER" id="PTHR11468">
    <property type="entry name" value="GLYCOGEN PHOSPHORYLASE"/>
    <property type="match status" value="1"/>
</dbReference>
<evidence type="ECO:0000256" key="5">
    <source>
        <dbReference type="ARBA" id="ARBA00022679"/>
    </source>
</evidence>
<comment type="similarity">
    <text evidence="3 9">Belongs to the glycogen phosphorylase family.</text>
</comment>
<proteinExistence type="inferred from homology"/>
<keyword evidence="7 9" id="KW-0119">Carbohydrate metabolism</keyword>
<gene>
    <name evidence="10" type="ORF">INF26_00730</name>
</gene>
<evidence type="ECO:0000256" key="9">
    <source>
        <dbReference type="RuleBase" id="RU000587"/>
    </source>
</evidence>
<organism evidence="10 11">
    <name type="scientific">Thermophilibacter gallinarum</name>
    <dbReference type="NCBI Taxonomy" id="2779357"/>
    <lineage>
        <taxon>Bacteria</taxon>
        <taxon>Bacillati</taxon>
        <taxon>Actinomycetota</taxon>
        <taxon>Coriobacteriia</taxon>
        <taxon>Coriobacteriales</taxon>
        <taxon>Atopobiaceae</taxon>
        <taxon>Thermophilibacter</taxon>
    </lineage>
</organism>
<evidence type="ECO:0000256" key="7">
    <source>
        <dbReference type="ARBA" id="ARBA00023277"/>
    </source>
</evidence>
<evidence type="ECO:0000256" key="2">
    <source>
        <dbReference type="ARBA" id="ARBA00001933"/>
    </source>
</evidence>
<accession>A0ABR9QQQ9</accession>
<evidence type="ECO:0000256" key="4">
    <source>
        <dbReference type="ARBA" id="ARBA00022676"/>
    </source>
</evidence>
<evidence type="ECO:0000256" key="3">
    <source>
        <dbReference type="ARBA" id="ARBA00006047"/>
    </source>
</evidence>
<evidence type="ECO:0000256" key="6">
    <source>
        <dbReference type="ARBA" id="ARBA00022898"/>
    </source>
</evidence>
<dbReference type="InterPro" id="IPR011833">
    <property type="entry name" value="Glycg_phsphrylas"/>
</dbReference>
<dbReference type="Gene3D" id="3.40.50.2000">
    <property type="entry name" value="Glycogen Phosphorylase B"/>
    <property type="match status" value="2"/>
</dbReference>
<comment type="catalytic activity">
    <reaction evidence="1 9">
        <text>[(1-&gt;4)-alpha-D-glucosyl](n) + phosphate = [(1-&gt;4)-alpha-D-glucosyl](n-1) + alpha-D-glucose 1-phosphate</text>
        <dbReference type="Rhea" id="RHEA:41732"/>
        <dbReference type="Rhea" id="RHEA-COMP:9584"/>
        <dbReference type="Rhea" id="RHEA-COMP:9586"/>
        <dbReference type="ChEBI" id="CHEBI:15444"/>
        <dbReference type="ChEBI" id="CHEBI:43474"/>
        <dbReference type="ChEBI" id="CHEBI:58601"/>
        <dbReference type="EC" id="2.4.1.1"/>
    </reaction>
</comment>
<comment type="function">
    <text evidence="8">Phosphorylase is an important allosteric enzyme in carbohydrate metabolism. Enzymes from different sources differ in their regulatory mechanisms and in their natural substrates. However, all known phosphorylases share catalytic and structural properties.</text>
</comment>
<evidence type="ECO:0000256" key="1">
    <source>
        <dbReference type="ARBA" id="ARBA00001275"/>
    </source>
</evidence>
<dbReference type="InterPro" id="IPR000811">
    <property type="entry name" value="Glyco_trans_35"/>
</dbReference>
<dbReference type="Proteomes" id="UP001194273">
    <property type="component" value="Unassembled WGS sequence"/>
</dbReference>
<dbReference type="EMBL" id="JADCJZ010000001">
    <property type="protein sequence ID" value="MBE5023385.1"/>
    <property type="molecule type" value="Genomic_DNA"/>
</dbReference>
<dbReference type="PIRSF" id="PIRSF000460">
    <property type="entry name" value="Pprylas_GlgP"/>
    <property type="match status" value="1"/>
</dbReference>
<dbReference type="PANTHER" id="PTHR11468:SF3">
    <property type="entry name" value="GLYCOGEN PHOSPHORYLASE, LIVER FORM"/>
    <property type="match status" value="1"/>
</dbReference>
<name>A0ABR9QQQ9_9ACTN</name>
<keyword evidence="6 9" id="KW-0663">Pyridoxal phosphate</keyword>
<dbReference type="InterPro" id="IPR035090">
    <property type="entry name" value="Pyridoxal_P_attach_site"/>
</dbReference>
<comment type="cofactor">
    <cofactor evidence="2 9">
        <name>pyridoxal 5'-phosphate</name>
        <dbReference type="ChEBI" id="CHEBI:597326"/>
    </cofactor>
</comment>
<evidence type="ECO:0000313" key="10">
    <source>
        <dbReference type="EMBL" id="MBE5023385.1"/>
    </source>
</evidence>
<dbReference type="RefSeq" id="WP_193528843.1">
    <property type="nucleotide sequence ID" value="NZ_JADCJZ010000001.1"/>
</dbReference>
<dbReference type="Pfam" id="PF00343">
    <property type="entry name" value="Phosphorylase"/>
    <property type="match status" value="1"/>
</dbReference>
<reference evidence="10 11" key="1">
    <citation type="submission" date="2020-10" db="EMBL/GenBank/DDBJ databases">
        <title>ChiBAC.</title>
        <authorList>
            <person name="Zenner C."/>
            <person name="Hitch T.C.A."/>
            <person name="Clavel T."/>
        </authorList>
    </citation>
    <scope>NUCLEOTIDE SEQUENCE [LARGE SCALE GENOMIC DNA]</scope>
    <source>
        <strain evidence="10 11">DSM 107455</strain>
    </source>
</reference>
<evidence type="ECO:0000313" key="11">
    <source>
        <dbReference type="Proteomes" id="UP001194273"/>
    </source>
</evidence>
<comment type="caution">
    <text evidence="10">The sequence shown here is derived from an EMBL/GenBank/DDBJ whole genome shotgun (WGS) entry which is preliminary data.</text>
</comment>
<protein>
    <recommendedName>
        <fullName evidence="9">Alpha-1,4 glucan phosphorylase</fullName>
        <ecNumber evidence="9">2.4.1.1</ecNumber>
    </recommendedName>
</protein>
<dbReference type="PROSITE" id="PS00102">
    <property type="entry name" value="PHOSPHORYLASE"/>
    <property type="match status" value="1"/>
</dbReference>
<dbReference type="SUPFAM" id="SSF53756">
    <property type="entry name" value="UDP-Glycosyltransferase/glycogen phosphorylase"/>
    <property type="match status" value="1"/>
</dbReference>
<keyword evidence="4 9" id="KW-0328">Glycosyltransferase</keyword>
<dbReference type="NCBIfam" id="TIGR02093">
    <property type="entry name" value="P_ylase"/>
    <property type="match status" value="1"/>
</dbReference>